<keyword evidence="3" id="KW-0560">Oxidoreductase</keyword>
<dbReference type="PANTHER" id="PTHR24321">
    <property type="entry name" value="DEHYDROGENASES, SHORT CHAIN"/>
    <property type="match status" value="1"/>
</dbReference>
<dbReference type="PRINTS" id="PR00081">
    <property type="entry name" value="GDHRDH"/>
</dbReference>
<dbReference type="PROSITE" id="PS00061">
    <property type="entry name" value="ADH_SHORT"/>
    <property type="match status" value="1"/>
</dbReference>
<dbReference type="OMA" id="HATEWAK"/>
<dbReference type="InterPro" id="IPR002347">
    <property type="entry name" value="SDR_fam"/>
</dbReference>
<organism evidence="4">
    <name type="scientific">Rosellinia necatrix</name>
    <name type="common">White root-rot fungus</name>
    <dbReference type="NCBI Taxonomy" id="77044"/>
    <lineage>
        <taxon>Eukaryota</taxon>
        <taxon>Fungi</taxon>
        <taxon>Dikarya</taxon>
        <taxon>Ascomycota</taxon>
        <taxon>Pezizomycotina</taxon>
        <taxon>Sordariomycetes</taxon>
        <taxon>Xylariomycetidae</taxon>
        <taxon>Xylariales</taxon>
        <taxon>Xylariaceae</taxon>
        <taxon>Rosellinia</taxon>
    </lineage>
</organism>
<keyword evidence="2" id="KW-0521">NADP</keyword>
<evidence type="ECO:0000256" key="2">
    <source>
        <dbReference type="ARBA" id="ARBA00022857"/>
    </source>
</evidence>
<dbReference type="Proteomes" id="UP000054516">
    <property type="component" value="Unassembled WGS sequence"/>
</dbReference>
<evidence type="ECO:0000256" key="1">
    <source>
        <dbReference type="ARBA" id="ARBA00006484"/>
    </source>
</evidence>
<dbReference type="OrthoDB" id="5840532at2759"/>
<dbReference type="InterPro" id="IPR036291">
    <property type="entry name" value="NAD(P)-bd_dom_sf"/>
</dbReference>
<dbReference type="CDD" id="cd05233">
    <property type="entry name" value="SDR_c"/>
    <property type="match status" value="1"/>
</dbReference>
<dbReference type="STRING" id="77044.A0A1W2TJQ5"/>
<evidence type="ECO:0000313" key="5">
    <source>
        <dbReference type="Proteomes" id="UP000054516"/>
    </source>
</evidence>
<dbReference type="Pfam" id="PF13561">
    <property type="entry name" value="adh_short_C2"/>
    <property type="match status" value="1"/>
</dbReference>
<dbReference type="AlphaFoldDB" id="A0A1W2TJQ5"/>
<accession>A0A1W2TJQ5</accession>
<evidence type="ECO:0000256" key="3">
    <source>
        <dbReference type="ARBA" id="ARBA00023002"/>
    </source>
</evidence>
<dbReference type="Gene3D" id="3.40.50.720">
    <property type="entry name" value="NAD(P)-binding Rossmann-like Domain"/>
    <property type="match status" value="1"/>
</dbReference>
<name>A0A1W2TJQ5_ROSNE</name>
<evidence type="ECO:0000313" key="4">
    <source>
        <dbReference type="EMBL" id="GAP88455.1"/>
    </source>
</evidence>
<gene>
    <name evidence="4" type="ORF">SAMD00023353_2901370</name>
</gene>
<dbReference type="InterPro" id="IPR020904">
    <property type="entry name" value="Sc_DH/Rdtase_CS"/>
</dbReference>
<dbReference type="GO" id="GO:0016491">
    <property type="term" value="F:oxidoreductase activity"/>
    <property type="evidence" value="ECO:0007669"/>
    <property type="project" value="UniProtKB-KW"/>
</dbReference>
<reference evidence="4" key="1">
    <citation type="submission" date="2016-03" db="EMBL/GenBank/DDBJ databases">
        <title>Draft genome sequence of Rosellinia necatrix.</title>
        <authorList>
            <person name="Kanematsu S."/>
        </authorList>
    </citation>
    <scope>NUCLEOTIDE SEQUENCE [LARGE SCALE GENOMIC DNA]</scope>
    <source>
        <strain evidence="4">W97</strain>
    </source>
</reference>
<sequence length="273" mass="28294">MDITGYAFIAGGGSGIGRACAIGLAKDGAAGVLVADLNIEAARAVAAECKAVARSPTFVADVVLLDISQEKSVQHAVDYMWQLFGRADYCINCAGIGVETPREIASADYSEFCRFLQIHVDGTFLLTRSMSAAMKNQEPTVIGAKDSGRGSSRGSIVILGSGSSFVATPSMVQYTTAKHAVLGLTKNAALDNAAHGIRVNCVCPSWADTPMIQKAKAGGVDIDAFVNALVPLGRIATAEEVADVVIFLCSPRSSYVTGCGLIVDGGTTLTCHV</sequence>
<dbReference type="FunFam" id="3.40.50.720:FF:000084">
    <property type="entry name" value="Short-chain dehydrogenase reductase"/>
    <property type="match status" value="1"/>
</dbReference>
<dbReference type="EMBL" id="DF977474">
    <property type="protein sequence ID" value="GAP88455.1"/>
    <property type="molecule type" value="Genomic_DNA"/>
</dbReference>
<dbReference type="SUPFAM" id="SSF51735">
    <property type="entry name" value="NAD(P)-binding Rossmann-fold domains"/>
    <property type="match status" value="1"/>
</dbReference>
<dbReference type="PANTHER" id="PTHR24321:SF12">
    <property type="entry name" value="SHORT-CHAIN DEHYDROGENASE_REDUCTASE FAMILY, PUTATIVE (AFU_ORTHOLOGUE AFUA_5G14340)-RELATED"/>
    <property type="match status" value="1"/>
</dbReference>
<proteinExistence type="inferred from homology"/>
<keyword evidence="5" id="KW-1185">Reference proteome</keyword>
<protein>
    <submittedName>
        <fullName evidence="4">Putative NAD-binding protein</fullName>
    </submittedName>
</protein>
<comment type="similarity">
    <text evidence="1">Belongs to the short-chain dehydrogenases/reductases (SDR) family.</text>
</comment>